<organism evidence="6">
    <name type="scientific">uncultured Eubacteriales bacterium</name>
    <dbReference type="NCBI Taxonomy" id="172733"/>
    <lineage>
        <taxon>Bacteria</taxon>
        <taxon>Bacillati</taxon>
        <taxon>Bacillota</taxon>
        <taxon>Clostridia</taxon>
        <taxon>Eubacteriales</taxon>
        <taxon>environmental samples</taxon>
    </lineage>
</organism>
<evidence type="ECO:0000256" key="3">
    <source>
        <dbReference type="ARBA" id="ARBA00023159"/>
    </source>
</evidence>
<dbReference type="InterPro" id="IPR011608">
    <property type="entry name" value="PRD"/>
</dbReference>
<dbReference type="PANTHER" id="PTHR30185">
    <property type="entry name" value="CRYPTIC BETA-GLUCOSIDE BGL OPERON ANTITERMINATOR"/>
    <property type="match status" value="1"/>
</dbReference>
<keyword evidence="2" id="KW-0805">Transcription regulation</keyword>
<feature type="domain" description="PRD" evidence="5">
    <location>
        <begin position="296"/>
        <end position="403"/>
    </location>
</feature>
<dbReference type="PROSITE" id="PS51372">
    <property type="entry name" value="PRD_2"/>
    <property type="match status" value="1"/>
</dbReference>
<reference evidence="6" key="1">
    <citation type="submission" date="2016-04" db="EMBL/GenBank/DDBJ databases">
        <authorList>
            <person name="Evans L.H."/>
            <person name="Alamgir A."/>
            <person name="Owens N."/>
            <person name="Weber N.D."/>
            <person name="Virtaneva K."/>
            <person name="Barbian K."/>
            <person name="Babar A."/>
            <person name="Rosenke K."/>
        </authorList>
    </citation>
    <scope>NUCLEOTIDE SEQUENCE</scope>
    <source>
        <strain evidence="6">86</strain>
    </source>
</reference>
<dbReference type="AlphaFoldDB" id="A0A212KDB6"/>
<protein>
    <submittedName>
        <fullName evidence="6">Putative PTS system, Lactose/Cellobiose specific IIB subunit</fullName>
    </submittedName>
</protein>
<evidence type="ECO:0000256" key="1">
    <source>
        <dbReference type="ARBA" id="ARBA00022737"/>
    </source>
</evidence>
<dbReference type="SUPFAM" id="SSF63520">
    <property type="entry name" value="PTS-regulatory domain, PRD"/>
    <property type="match status" value="1"/>
</dbReference>
<dbReference type="Pfam" id="PF00874">
    <property type="entry name" value="PRD"/>
    <property type="match status" value="1"/>
</dbReference>
<dbReference type="InterPro" id="IPR036634">
    <property type="entry name" value="PRD_sf"/>
</dbReference>
<dbReference type="InterPro" id="IPR007737">
    <property type="entry name" value="Mga_HTH"/>
</dbReference>
<evidence type="ECO:0000256" key="4">
    <source>
        <dbReference type="ARBA" id="ARBA00023163"/>
    </source>
</evidence>
<dbReference type="InterPro" id="IPR036388">
    <property type="entry name" value="WH-like_DNA-bd_sf"/>
</dbReference>
<proteinExistence type="predicted"/>
<sequence>MELKSRQTYILRSLLGTDQGVSSTQFLHQLDIAKRTLYYDVEKINDWLSHYSMGRVVISGQSLRAEIFDRAALDRQLKRNSSYFFSVAERRAMGILYISLSSEVVTISSLMEYFEVSKNTALSDIKMIREELEERGLALHSAIKVGYQILGEEAVIRKLIWAQLRKLNNPEGTAAVKNFLQRSMVTLTGNDIDFLELCRCLIKQYEADIEGDCFLDVSGFESMMIQASWIRSRKGREINMSSDEQFALMKTLSYRSVAFSAQKLGILGMGISPMETYYITSLFLGIQTTGFTSQEEENSYIATLAEQLIYNFERIACISFPNRERLHGQLTHHIRPMYYRLKYGILTKNPLAKDIMHMYPVVYDFTRRAMKEIDTILLTDISEDELAYLCVYFASNLSEKFISQGDSGSAEEVLIIGPENMATATLVKEQLQDLFGMAFRYSVITADRLRKWELEDYALIVSLVPLDRLLRCERMVNTGPILTERDQRRILDILRDNRTVARHDALIRDIIRLAEADLEGSLQAEKLYFDLFRYFEQREGGGMGERTSETFLEKVRRENVVSLPAGTSWSDAVLQGAASLRQGGDGRLVSKMRNLLQHKKVQMYRVHPDVVLVHCPMQGEVEGRLDVRIVLSRSGVSCRDGRKAKVVLCLSTVDRYTHWNMLQEIYQYFSTPNHVDGVLELYNDERMTGQ</sequence>
<accession>A0A212KDB6</accession>
<dbReference type="InterPro" id="IPR050661">
    <property type="entry name" value="BglG_antiterminators"/>
</dbReference>
<gene>
    <name evidence="6" type="ORF">KL86CLO1_12727</name>
</gene>
<dbReference type="PANTHER" id="PTHR30185:SF18">
    <property type="entry name" value="TRANSCRIPTIONAL REGULATOR MTLR"/>
    <property type="match status" value="1"/>
</dbReference>
<evidence type="ECO:0000256" key="2">
    <source>
        <dbReference type="ARBA" id="ARBA00023015"/>
    </source>
</evidence>
<name>A0A212KDB6_9FIRM</name>
<keyword evidence="1" id="KW-0677">Repeat</keyword>
<dbReference type="Gene3D" id="1.10.1790.10">
    <property type="entry name" value="PRD domain"/>
    <property type="match status" value="1"/>
</dbReference>
<evidence type="ECO:0000313" key="6">
    <source>
        <dbReference type="EMBL" id="SBW09744.1"/>
    </source>
</evidence>
<keyword evidence="3" id="KW-0010">Activator</keyword>
<dbReference type="GO" id="GO:0006355">
    <property type="term" value="P:regulation of DNA-templated transcription"/>
    <property type="evidence" value="ECO:0007669"/>
    <property type="project" value="InterPro"/>
</dbReference>
<dbReference type="EMBL" id="FLUN01000001">
    <property type="protein sequence ID" value="SBW09744.1"/>
    <property type="molecule type" value="Genomic_DNA"/>
</dbReference>
<keyword evidence="4" id="KW-0804">Transcription</keyword>
<dbReference type="Pfam" id="PF05043">
    <property type="entry name" value="Mga"/>
    <property type="match status" value="1"/>
</dbReference>
<dbReference type="Gene3D" id="1.10.10.10">
    <property type="entry name" value="Winged helix-like DNA-binding domain superfamily/Winged helix DNA-binding domain"/>
    <property type="match status" value="1"/>
</dbReference>
<evidence type="ECO:0000259" key="5">
    <source>
        <dbReference type="PROSITE" id="PS51372"/>
    </source>
</evidence>